<keyword evidence="8 11" id="KW-0472">Membrane</keyword>
<dbReference type="GO" id="GO:0005047">
    <property type="term" value="F:signal recognition particle binding"/>
    <property type="evidence" value="ECO:0007669"/>
    <property type="project" value="TreeGrafter"/>
</dbReference>
<dbReference type="AlphaFoldDB" id="A0A6J6CH71"/>
<dbReference type="InterPro" id="IPR004390">
    <property type="entry name" value="SR_rcpt_FtsY"/>
</dbReference>
<keyword evidence="11" id="KW-0812">Transmembrane</keyword>
<dbReference type="PANTHER" id="PTHR43134:SF1">
    <property type="entry name" value="SIGNAL RECOGNITION PARTICLE RECEPTOR SUBUNIT ALPHA"/>
    <property type="match status" value="1"/>
</dbReference>
<dbReference type="GO" id="GO:0003924">
    <property type="term" value="F:GTPase activity"/>
    <property type="evidence" value="ECO:0007669"/>
    <property type="project" value="TreeGrafter"/>
</dbReference>
<dbReference type="Pfam" id="PF00448">
    <property type="entry name" value="SRP54"/>
    <property type="match status" value="1"/>
</dbReference>
<reference evidence="13" key="1">
    <citation type="submission" date="2020-05" db="EMBL/GenBank/DDBJ databases">
        <authorList>
            <person name="Chiriac C."/>
            <person name="Salcher M."/>
            <person name="Ghai R."/>
            <person name="Kavagutti S V."/>
        </authorList>
    </citation>
    <scope>NUCLEOTIDE SEQUENCE</scope>
</reference>
<evidence type="ECO:0000256" key="8">
    <source>
        <dbReference type="ARBA" id="ARBA00023136"/>
    </source>
</evidence>
<keyword evidence="7" id="KW-0342">GTP-binding</keyword>
<evidence type="ECO:0000256" key="6">
    <source>
        <dbReference type="ARBA" id="ARBA00022801"/>
    </source>
</evidence>
<dbReference type="SUPFAM" id="SSF52540">
    <property type="entry name" value="P-loop containing nucleoside triphosphate hydrolases"/>
    <property type="match status" value="1"/>
</dbReference>
<feature type="transmembrane region" description="Helical" evidence="11">
    <location>
        <begin position="6"/>
        <end position="24"/>
    </location>
</feature>
<evidence type="ECO:0000256" key="2">
    <source>
        <dbReference type="ARBA" id="ARBA00008531"/>
    </source>
</evidence>
<dbReference type="PANTHER" id="PTHR43134">
    <property type="entry name" value="SIGNAL RECOGNITION PARTICLE RECEPTOR SUBUNIT ALPHA"/>
    <property type="match status" value="1"/>
</dbReference>
<keyword evidence="3" id="KW-1003">Cell membrane</keyword>
<dbReference type="SMART" id="SM00382">
    <property type="entry name" value="AAA"/>
    <property type="match status" value="1"/>
</dbReference>
<feature type="domain" description="SRP54-type proteins GTP-binding" evidence="12">
    <location>
        <begin position="381"/>
        <end position="394"/>
    </location>
</feature>
<dbReference type="InterPro" id="IPR036225">
    <property type="entry name" value="SRP/SRP_N"/>
</dbReference>
<dbReference type="EMBL" id="CAEZSF010000175">
    <property type="protein sequence ID" value="CAB4549513.1"/>
    <property type="molecule type" value="Genomic_DNA"/>
</dbReference>
<dbReference type="Gene3D" id="3.40.50.300">
    <property type="entry name" value="P-loop containing nucleotide triphosphate hydrolases"/>
    <property type="match status" value="1"/>
</dbReference>
<dbReference type="InterPro" id="IPR000897">
    <property type="entry name" value="SRP54_GTPase_dom"/>
</dbReference>
<keyword evidence="11" id="KW-1133">Transmembrane helix</keyword>
<evidence type="ECO:0000256" key="3">
    <source>
        <dbReference type="ARBA" id="ARBA00022475"/>
    </source>
</evidence>
<dbReference type="GO" id="GO:0005886">
    <property type="term" value="C:plasma membrane"/>
    <property type="evidence" value="ECO:0007669"/>
    <property type="project" value="UniProtKB-SubCell"/>
</dbReference>
<dbReference type="EMBL" id="CAEZYU010000014">
    <property type="protein sequence ID" value="CAB4733668.1"/>
    <property type="molecule type" value="Genomic_DNA"/>
</dbReference>
<dbReference type="GO" id="GO:0006614">
    <property type="term" value="P:SRP-dependent cotranslational protein targeting to membrane"/>
    <property type="evidence" value="ECO:0007669"/>
    <property type="project" value="InterPro"/>
</dbReference>
<dbReference type="InterPro" id="IPR013822">
    <property type="entry name" value="Signal_recog_particl_SRP54_hlx"/>
</dbReference>
<dbReference type="GO" id="GO:0005525">
    <property type="term" value="F:GTP binding"/>
    <property type="evidence" value="ECO:0007669"/>
    <property type="project" value="UniProtKB-KW"/>
</dbReference>
<proteinExistence type="inferred from homology"/>
<dbReference type="Gene3D" id="1.20.120.140">
    <property type="entry name" value="Signal recognition particle SRP54, nucleotide-binding domain"/>
    <property type="match status" value="1"/>
</dbReference>
<dbReference type="CDD" id="cd17874">
    <property type="entry name" value="FtsY"/>
    <property type="match status" value="1"/>
</dbReference>
<dbReference type="PROSITE" id="PS00300">
    <property type="entry name" value="SRP54"/>
    <property type="match status" value="1"/>
</dbReference>
<comment type="subcellular location">
    <subcellularLocation>
        <location evidence="1">Cell membrane</location>
        <topology evidence="1">Peripheral membrane protein</topology>
        <orientation evidence="1">Cytoplasmic side</orientation>
    </subcellularLocation>
</comment>
<dbReference type="HAMAP" id="MF_00920">
    <property type="entry name" value="FtsY"/>
    <property type="match status" value="1"/>
</dbReference>
<dbReference type="GO" id="GO:0005737">
    <property type="term" value="C:cytoplasm"/>
    <property type="evidence" value="ECO:0007669"/>
    <property type="project" value="UniProtKB-ARBA"/>
</dbReference>
<dbReference type="InterPro" id="IPR003593">
    <property type="entry name" value="AAA+_ATPase"/>
</dbReference>
<dbReference type="InterPro" id="IPR042101">
    <property type="entry name" value="SRP54_N_sf"/>
</dbReference>
<dbReference type="SUPFAM" id="SSF47364">
    <property type="entry name" value="Domain of the SRP/SRP receptor G-proteins"/>
    <property type="match status" value="1"/>
</dbReference>
<dbReference type="NCBIfam" id="TIGR00064">
    <property type="entry name" value="ftsY"/>
    <property type="match status" value="1"/>
</dbReference>
<evidence type="ECO:0000256" key="7">
    <source>
        <dbReference type="ARBA" id="ARBA00023134"/>
    </source>
</evidence>
<dbReference type="Pfam" id="PF02881">
    <property type="entry name" value="SRP54_N"/>
    <property type="match status" value="1"/>
</dbReference>
<sequence length="410" mass="42424">MSPILIIIILFAIVVVVAGALLLGRPSKGELLEGPPEGVLPREAGTQAEDPDSLGGPEIEIVEPVAGILGSGIAITGPELTAEEEAANIAAAEQAEQADADAKAAEAAEEERPNFLERLSKARSTFSGFLGSVLSRSQIDAESWNELEEALIRADVGIGPTQKLLDAVRVTVKEQGLTTSEELVGAVKDQMKADLAGPVTLSRAATAPTIWLFVGVNGVGKTTTIGKLGKRLTDQGDHVVMAAGDTFRAAAAEQLGTWADRCGADLVRGAEGGDPSAVIFDAVSSAAAKGADIVLADTAGRLHNKTNLMEELSKVRRVADKGEGTVTEVLLVLDATTGQNGLQQARQFTEATEVTGVVLTKLDGSAKGGIVFAIRSELGIPVKLVGLGETAVDLVDFNSDEFVDAVFAQG</sequence>
<evidence type="ECO:0000256" key="1">
    <source>
        <dbReference type="ARBA" id="ARBA00004413"/>
    </source>
</evidence>
<accession>A0A6J6CH71</accession>
<evidence type="ECO:0000256" key="10">
    <source>
        <dbReference type="SAM" id="MobiDB-lite"/>
    </source>
</evidence>
<evidence type="ECO:0000256" key="4">
    <source>
        <dbReference type="ARBA" id="ARBA00022490"/>
    </source>
</evidence>
<protein>
    <submittedName>
        <fullName evidence="13">Unannotated protein</fullName>
    </submittedName>
</protein>
<dbReference type="SMART" id="SM00962">
    <property type="entry name" value="SRP54"/>
    <property type="match status" value="1"/>
</dbReference>
<organism evidence="13">
    <name type="scientific">freshwater metagenome</name>
    <dbReference type="NCBI Taxonomy" id="449393"/>
    <lineage>
        <taxon>unclassified sequences</taxon>
        <taxon>metagenomes</taxon>
        <taxon>ecological metagenomes</taxon>
    </lineage>
</organism>
<dbReference type="SMART" id="SM00963">
    <property type="entry name" value="SRP54_N"/>
    <property type="match status" value="1"/>
</dbReference>
<keyword evidence="9" id="KW-0675">Receptor</keyword>
<evidence type="ECO:0000313" key="13">
    <source>
        <dbReference type="EMBL" id="CAB4549513.1"/>
    </source>
</evidence>
<dbReference type="FunFam" id="3.40.50.300:FF:000053">
    <property type="entry name" value="Signal recognition particle receptor FtsY"/>
    <property type="match status" value="1"/>
</dbReference>
<keyword evidence="4" id="KW-0963">Cytoplasm</keyword>
<feature type="region of interest" description="Disordered" evidence="10">
    <location>
        <begin position="32"/>
        <end position="56"/>
    </location>
</feature>
<evidence type="ECO:0000256" key="5">
    <source>
        <dbReference type="ARBA" id="ARBA00022741"/>
    </source>
</evidence>
<evidence type="ECO:0000256" key="9">
    <source>
        <dbReference type="ARBA" id="ARBA00023170"/>
    </source>
</evidence>
<keyword evidence="6" id="KW-0378">Hydrolase</keyword>
<keyword evidence="5" id="KW-0547">Nucleotide-binding</keyword>
<gene>
    <name evidence="13" type="ORF">UFOPK1358_01528</name>
    <name evidence="14" type="ORF">UFOPK2766_00494</name>
</gene>
<evidence type="ECO:0000313" key="14">
    <source>
        <dbReference type="EMBL" id="CAB4733668.1"/>
    </source>
</evidence>
<name>A0A6J6CH71_9ZZZZ</name>
<comment type="similarity">
    <text evidence="2">Belongs to the GTP-binding SRP family.</text>
</comment>
<evidence type="ECO:0000256" key="11">
    <source>
        <dbReference type="SAM" id="Phobius"/>
    </source>
</evidence>
<evidence type="ECO:0000259" key="12">
    <source>
        <dbReference type="PROSITE" id="PS00300"/>
    </source>
</evidence>
<dbReference type="InterPro" id="IPR027417">
    <property type="entry name" value="P-loop_NTPase"/>
</dbReference>